<dbReference type="Gene3D" id="3.90.1150.10">
    <property type="entry name" value="Aspartate Aminotransferase, domain 1"/>
    <property type="match status" value="1"/>
</dbReference>
<dbReference type="InterPro" id="IPR015421">
    <property type="entry name" value="PyrdxlP-dep_Trfase_major"/>
</dbReference>
<dbReference type="RefSeq" id="WP_134115742.1">
    <property type="nucleotide sequence ID" value="NZ_SOEG01000007.1"/>
</dbReference>
<keyword evidence="10" id="KW-1185">Reference proteome</keyword>
<dbReference type="InterPro" id="IPR020578">
    <property type="entry name" value="Aminotrans_V_PyrdxlP_BS"/>
</dbReference>
<evidence type="ECO:0000256" key="2">
    <source>
        <dbReference type="ARBA" id="ARBA00006490"/>
    </source>
</evidence>
<dbReference type="InterPro" id="IPR000192">
    <property type="entry name" value="Aminotrans_V_dom"/>
</dbReference>
<evidence type="ECO:0000256" key="6">
    <source>
        <dbReference type="ARBA" id="ARBA00023014"/>
    </source>
</evidence>
<dbReference type="InterPro" id="IPR015424">
    <property type="entry name" value="PyrdxlP-dep_Trfase"/>
</dbReference>
<dbReference type="PANTHER" id="PTHR11601:SF50">
    <property type="entry name" value="CYSTEINE DESULFURASE ISCS 2-RELATED"/>
    <property type="match status" value="1"/>
</dbReference>
<proteinExistence type="inferred from homology"/>
<comment type="cofactor">
    <cofactor evidence="1 7">
        <name>pyridoxal 5'-phosphate</name>
        <dbReference type="ChEBI" id="CHEBI:597326"/>
    </cofactor>
</comment>
<evidence type="ECO:0000256" key="5">
    <source>
        <dbReference type="ARBA" id="ARBA00023004"/>
    </source>
</evidence>
<evidence type="ECO:0000259" key="8">
    <source>
        <dbReference type="Pfam" id="PF00266"/>
    </source>
</evidence>
<accession>A0A4R8GZL7</accession>
<feature type="domain" description="Aminotransferase class V" evidence="8">
    <location>
        <begin position="4"/>
        <end position="365"/>
    </location>
</feature>
<keyword evidence="3" id="KW-0479">Metal-binding</keyword>
<evidence type="ECO:0000256" key="3">
    <source>
        <dbReference type="ARBA" id="ARBA00022723"/>
    </source>
</evidence>
<dbReference type="EMBL" id="SOEG01000007">
    <property type="protein sequence ID" value="TDX52301.1"/>
    <property type="molecule type" value="Genomic_DNA"/>
</dbReference>
<name>A0A4R8GZL7_9FIRM</name>
<dbReference type="AlphaFoldDB" id="A0A4R8GZL7"/>
<dbReference type="InterPro" id="IPR016454">
    <property type="entry name" value="Cysteine_dSase"/>
</dbReference>
<sequence length="383" mass="42264">MKEIYLDNAATTKPHPKAVEEMKIALTTAYANPSSLHGMGIKAEKLIKEARKRIANKLEVNPKEVYFTSGGTESNNLAIQGVANSLKRYGNRVITTSIEHPSVLEVFNRLEEDGFEVKYLSVDNTGKIKTDELKKFLNEDTILVSIMGINNEIGSIQSLAEIGELIANYDNLYFHVDGVQSFAKADIYPEKLGVDLYSISSHKIHGPKGVGALYIRKGTRLDNLMAGSGQEAGIRPGTENVPGIVGFGKAAELIPTKEDRDKIYKLKELLVNRILDEIEGTVLNGPDIYSGACHIANISFEGVKGEVLVHTLEREGIYVSTGAACSSRQETPSYVLEAINLRKEMIEGAIRFSLSLEITEEDINYVVDKLKTSVTMLRKIMQR</sequence>
<dbReference type="Gene3D" id="3.40.640.10">
    <property type="entry name" value="Type I PLP-dependent aspartate aminotransferase-like (Major domain)"/>
    <property type="match status" value="1"/>
</dbReference>
<evidence type="ECO:0000256" key="1">
    <source>
        <dbReference type="ARBA" id="ARBA00001933"/>
    </source>
</evidence>
<evidence type="ECO:0000256" key="4">
    <source>
        <dbReference type="ARBA" id="ARBA00022898"/>
    </source>
</evidence>
<dbReference type="PIRSF" id="PIRSF005572">
    <property type="entry name" value="NifS"/>
    <property type="match status" value="1"/>
</dbReference>
<dbReference type="PROSITE" id="PS00595">
    <property type="entry name" value="AA_TRANSFER_CLASS_5"/>
    <property type="match status" value="1"/>
</dbReference>
<evidence type="ECO:0000313" key="9">
    <source>
        <dbReference type="EMBL" id="TDX52301.1"/>
    </source>
</evidence>
<evidence type="ECO:0000313" key="10">
    <source>
        <dbReference type="Proteomes" id="UP000295832"/>
    </source>
</evidence>
<dbReference type="Proteomes" id="UP000295832">
    <property type="component" value="Unassembled WGS sequence"/>
</dbReference>
<dbReference type="GO" id="GO:0003824">
    <property type="term" value="F:catalytic activity"/>
    <property type="evidence" value="ECO:0007669"/>
    <property type="project" value="UniProtKB-ARBA"/>
</dbReference>
<comment type="similarity">
    <text evidence="2">Belongs to the class-V pyridoxal-phosphate-dependent aminotransferase family. NifS/IscS subfamily.</text>
</comment>
<reference evidence="9 10" key="1">
    <citation type="submission" date="2019-03" db="EMBL/GenBank/DDBJ databases">
        <title>Subsurface microbial communities from deep shales in Ohio and West Virginia, USA.</title>
        <authorList>
            <person name="Wrighton K."/>
        </authorList>
    </citation>
    <scope>NUCLEOTIDE SEQUENCE [LARGE SCALE GENOMIC DNA]</scope>
    <source>
        <strain evidence="9 10">MSL 6dP</strain>
    </source>
</reference>
<keyword evidence="6" id="KW-0411">Iron-sulfur</keyword>
<dbReference type="NCBIfam" id="NF002806">
    <property type="entry name" value="PRK02948.1"/>
    <property type="match status" value="1"/>
</dbReference>
<protein>
    <submittedName>
        <fullName evidence="9">Cysteine desulfurase</fullName>
    </submittedName>
</protein>
<dbReference type="GO" id="GO:0046872">
    <property type="term" value="F:metal ion binding"/>
    <property type="evidence" value="ECO:0007669"/>
    <property type="project" value="UniProtKB-KW"/>
</dbReference>
<dbReference type="SUPFAM" id="SSF53383">
    <property type="entry name" value="PLP-dependent transferases"/>
    <property type="match status" value="1"/>
</dbReference>
<evidence type="ECO:0000256" key="7">
    <source>
        <dbReference type="RuleBase" id="RU004504"/>
    </source>
</evidence>
<dbReference type="GO" id="GO:0051536">
    <property type="term" value="F:iron-sulfur cluster binding"/>
    <property type="evidence" value="ECO:0007669"/>
    <property type="project" value="UniProtKB-KW"/>
</dbReference>
<dbReference type="Gene3D" id="1.10.260.50">
    <property type="match status" value="1"/>
</dbReference>
<dbReference type="STRING" id="926561.GCA_000379025_01324"/>
<keyword evidence="4" id="KW-0663">Pyridoxal phosphate</keyword>
<dbReference type="PANTHER" id="PTHR11601">
    <property type="entry name" value="CYSTEINE DESULFURYLASE FAMILY MEMBER"/>
    <property type="match status" value="1"/>
</dbReference>
<comment type="caution">
    <text evidence="9">The sequence shown here is derived from an EMBL/GenBank/DDBJ whole genome shotgun (WGS) entry which is preliminary data.</text>
</comment>
<keyword evidence="5" id="KW-0408">Iron</keyword>
<organism evidence="9 10">
    <name type="scientific">Orenia marismortui</name>
    <dbReference type="NCBI Taxonomy" id="46469"/>
    <lineage>
        <taxon>Bacteria</taxon>
        <taxon>Bacillati</taxon>
        <taxon>Bacillota</taxon>
        <taxon>Clostridia</taxon>
        <taxon>Halanaerobiales</taxon>
        <taxon>Halobacteroidaceae</taxon>
        <taxon>Orenia</taxon>
    </lineage>
</organism>
<dbReference type="InterPro" id="IPR015422">
    <property type="entry name" value="PyrdxlP-dep_Trfase_small"/>
</dbReference>
<gene>
    <name evidence="9" type="ORF">C7959_1077</name>
</gene>
<dbReference type="Pfam" id="PF00266">
    <property type="entry name" value="Aminotran_5"/>
    <property type="match status" value="1"/>
</dbReference>